<evidence type="ECO:0000259" key="3">
    <source>
        <dbReference type="PROSITE" id="PS50164"/>
    </source>
</evidence>
<sequence>MVERSAAESKPLWRTNEPRNHAPAQPPVDNSEHDSAAPASFGRMAFTYILECGDGSYYVGSTTDLERRVAQHASGEGAAYTRRRPPVKLVWAMQMDSIAEAYYLEKKLQGWSRAKRRCVIEGRYGDLKSNMKE</sequence>
<dbReference type="InterPro" id="IPR050190">
    <property type="entry name" value="UPF0213_domain"/>
</dbReference>
<dbReference type="InterPro" id="IPR000305">
    <property type="entry name" value="GIY-YIG_endonuc"/>
</dbReference>
<name>A0ABN6FK81_SINCY</name>
<dbReference type="PROSITE" id="PS50164">
    <property type="entry name" value="GIY_YIG"/>
    <property type="match status" value="1"/>
</dbReference>
<dbReference type="EMBL" id="AP024525">
    <property type="protein sequence ID" value="BCT77096.1"/>
    <property type="molecule type" value="Genomic_DNA"/>
</dbReference>
<keyword evidence="5" id="KW-1185">Reference proteome</keyword>
<feature type="domain" description="GIY-YIG" evidence="3">
    <location>
        <begin position="43"/>
        <end position="120"/>
    </location>
</feature>
<dbReference type="SUPFAM" id="SSF82771">
    <property type="entry name" value="GIY-YIG endonuclease"/>
    <property type="match status" value="1"/>
</dbReference>
<dbReference type="Gene3D" id="3.40.1440.10">
    <property type="entry name" value="GIY-YIG endonuclease"/>
    <property type="match status" value="1"/>
</dbReference>
<comment type="similarity">
    <text evidence="1">Belongs to the UPF0213 family.</text>
</comment>
<dbReference type="PANTHER" id="PTHR34477:SF1">
    <property type="entry name" value="UPF0213 PROTEIN YHBQ"/>
    <property type="match status" value="1"/>
</dbReference>
<proteinExistence type="inferred from homology"/>
<accession>A0ABN6FK81</accession>
<protein>
    <recommendedName>
        <fullName evidence="3">GIY-YIG domain-containing protein</fullName>
    </recommendedName>
</protein>
<reference evidence="4 5" key="1">
    <citation type="journal article" date="2021" name="J. Biosci. Bioeng.">
        <title>Identification and characterization of a chc gene cluster responsible for the aromatization pathway of cyclohexanecarboxylate degradation in Sinomonas cyclohexanicum ATCC 51369.</title>
        <authorList>
            <person name="Yamamoto T."/>
            <person name="Hasegawa Y."/>
            <person name="Lau P.C.K."/>
            <person name="Iwaki H."/>
        </authorList>
    </citation>
    <scope>NUCLEOTIDE SEQUENCE [LARGE SCALE GENOMIC DNA]</scope>
    <source>
        <strain evidence="4 5">ATCC 51369</strain>
    </source>
</reference>
<feature type="region of interest" description="Disordered" evidence="2">
    <location>
        <begin position="1"/>
        <end position="36"/>
    </location>
</feature>
<organism evidence="4 5">
    <name type="scientific">Sinomonas cyclohexanicum</name>
    <name type="common">Corynebacterium cyclohexanicum</name>
    <dbReference type="NCBI Taxonomy" id="322009"/>
    <lineage>
        <taxon>Bacteria</taxon>
        <taxon>Bacillati</taxon>
        <taxon>Actinomycetota</taxon>
        <taxon>Actinomycetes</taxon>
        <taxon>Micrococcales</taxon>
        <taxon>Micrococcaceae</taxon>
        <taxon>Sinomonas</taxon>
    </lineage>
</organism>
<dbReference type="Proteomes" id="UP001319861">
    <property type="component" value="Chromosome"/>
</dbReference>
<evidence type="ECO:0000313" key="5">
    <source>
        <dbReference type="Proteomes" id="UP001319861"/>
    </source>
</evidence>
<gene>
    <name evidence="4" type="ORF">SCMU_29380</name>
</gene>
<evidence type="ECO:0000256" key="2">
    <source>
        <dbReference type="SAM" id="MobiDB-lite"/>
    </source>
</evidence>
<dbReference type="Pfam" id="PF01541">
    <property type="entry name" value="GIY-YIG"/>
    <property type="match status" value="1"/>
</dbReference>
<dbReference type="PANTHER" id="PTHR34477">
    <property type="entry name" value="UPF0213 PROTEIN YHBQ"/>
    <property type="match status" value="1"/>
</dbReference>
<dbReference type="InterPro" id="IPR035901">
    <property type="entry name" value="GIY-YIG_endonuc_sf"/>
</dbReference>
<evidence type="ECO:0000313" key="4">
    <source>
        <dbReference type="EMBL" id="BCT77096.1"/>
    </source>
</evidence>
<evidence type="ECO:0000256" key="1">
    <source>
        <dbReference type="ARBA" id="ARBA00007435"/>
    </source>
</evidence>
<dbReference type="CDD" id="cd10456">
    <property type="entry name" value="GIY-YIG_UPF0213"/>
    <property type="match status" value="1"/>
</dbReference>